<name>A0A6C0IPK6_9ZZZZ</name>
<reference evidence="1" key="1">
    <citation type="journal article" date="2020" name="Nature">
        <title>Giant virus diversity and host interactions through global metagenomics.</title>
        <authorList>
            <person name="Schulz F."/>
            <person name="Roux S."/>
            <person name="Paez-Espino D."/>
            <person name="Jungbluth S."/>
            <person name="Walsh D.A."/>
            <person name="Denef V.J."/>
            <person name="McMahon K.D."/>
            <person name="Konstantinidis K.T."/>
            <person name="Eloe-Fadrosh E.A."/>
            <person name="Kyrpides N.C."/>
            <person name="Woyke T."/>
        </authorList>
    </citation>
    <scope>NUCLEOTIDE SEQUENCE</scope>
    <source>
        <strain evidence="1">GVMAG-M-3300024252-29</strain>
    </source>
</reference>
<dbReference type="AlphaFoldDB" id="A0A6C0IPK6"/>
<dbReference type="EMBL" id="MN740207">
    <property type="protein sequence ID" value="QHT93453.1"/>
    <property type="molecule type" value="Genomic_DNA"/>
</dbReference>
<protein>
    <submittedName>
        <fullName evidence="1">Uncharacterized protein</fullName>
    </submittedName>
</protein>
<organism evidence="1">
    <name type="scientific">viral metagenome</name>
    <dbReference type="NCBI Taxonomy" id="1070528"/>
    <lineage>
        <taxon>unclassified sequences</taxon>
        <taxon>metagenomes</taxon>
        <taxon>organismal metagenomes</taxon>
    </lineage>
</organism>
<accession>A0A6C0IPK6</accession>
<evidence type="ECO:0000313" key="1">
    <source>
        <dbReference type="EMBL" id="QHT93453.1"/>
    </source>
</evidence>
<proteinExistence type="predicted"/>
<sequence>MVMDKINYLYNAIVKHLNNKWIFRNDNETQVINENNTKKLPYELVNIILEYDGRIKYKYKDKNAVDYHTFVNVIHKHDTRYNIIKPIIHKKHQIITNTQLWWCNRNLPRFYFEVIFDNNPNFILCYDYNWAEYNQFEICYTDFRGSGHIFGSDQIRTIYK</sequence>